<dbReference type="PANTHER" id="PTHR12049">
    <property type="entry name" value="PROTEIN ARGININE METHYLTRANSFERASE NDUFAF7, MITOCHONDRIAL"/>
    <property type="match status" value="1"/>
</dbReference>
<proteinExistence type="predicted"/>
<dbReference type="InterPro" id="IPR003788">
    <property type="entry name" value="NDUFAF7"/>
</dbReference>
<evidence type="ECO:0000313" key="3">
    <source>
        <dbReference type="EMBL" id="SAL63519.1"/>
    </source>
</evidence>
<sequence length="401" mass="43233">MNPNARQSDSLPAPGADALAQSEALTALIRERMADAGGWLPFDRYMELALYAPGLGYYSGGAMKFGRRAEDGSDFVTAPELSPLFAATLARPVAQALRKSGTRDLMEFGAGTGKLAAGLLNALADLDVPFDSYSIVDLSGELRERQSATLEAEAPVLASRVKWLDALPEEFAGVVIGNEVLDAMPVRLVVRKLGAWHERGVVELDGRFAFDDKPLAADPLVATIDTAIDAVNDEPFAEYVTETHEAALAFTKTVCAMLTRGAAFFIDYGFPRHEFYHAQRAGGTLMCHYRHRAHADPFLYPGLQDITAHVEFTGIAEAGVDTGADLLGFTSQARFLMNAGITDVLTDIDPADARRYLPAANAVQKLLSEAEMGELFKVIAFSRGIDETLDAFAAGDRSHTL</sequence>
<dbReference type="Proteomes" id="UP000054717">
    <property type="component" value="Unassembled WGS sequence"/>
</dbReference>
<dbReference type="EMBL" id="FCNZ02000014">
    <property type="protein sequence ID" value="SAL63519.1"/>
    <property type="molecule type" value="Genomic_DNA"/>
</dbReference>
<dbReference type="AlphaFoldDB" id="A0A158J590"/>
<dbReference type="InterPro" id="IPR029063">
    <property type="entry name" value="SAM-dependent_MTases_sf"/>
</dbReference>
<evidence type="ECO:0008006" key="5">
    <source>
        <dbReference type="Google" id="ProtNLM"/>
    </source>
</evidence>
<dbReference type="Pfam" id="PF02636">
    <property type="entry name" value="Methyltransf_28"/>
    <property type="match status" value="1"/>
</dbReference>
<reference evidence="3" key="1">
    <citation type="submission" date="2016-01" db="EMBL/GenBank/DDBJ databases">
        <authorList>
            <person name="Peeters Charlotte."/>
        </authorList>
    </citation>
    <scope>NUCLEOTIDE SEQUENCE</scope>
    <source>
        <strain evidence="3">LMG 22936</strain>
    </source>
</reference>
<organism evidence="3 4">
    <name type="scientific">Caballeronia telluris</name>
    <dbReference type="NCBI Taxonomy" id="326475"/>
    <lineage>
        <taxon>Bacteria</taxon>
        <taxon>Pseudomonadati</taxon>
        <taxon>Pseudomonadota</taxon>
        <taxon>Betaproteobacteria</taxon>
        <taxon>Burkholderiales</taxon>
        <taxon>Burkholderiaceae</taxon>
        <taxon>Caballeronia</taxon>
    </lineage>
</organism>
<comment type="caution">
    <text evidence="3">The sequence shown here is derived from an EMBL/GenBank/DDBJ whole genome shotgun (WGS) entry which is preliminary data.</text>
</comment>
<dbReference type="PANTHER" id="PTHR12049:SF7">
    <property type="entry name" value="PROTEIN ARGININE METHYLTRANSFERASE NDUFAF7, MITOCHONDRIAL"/>
    <property type="match status" value="1"/>
</dbReference>
<dbReference type="InterPro" id="IPR038375">
    <property type="entry name" value="NDUFAF7_sf"/>
</dbReference>
<keyword evidence="4" id="KW-1185">Reference proteome</keyword>
<evidence type="ECO:0000256" key="1">
    <source>
        <dbReference type="ARBA" id="ARBA00022603"/>
    </source>
</evidence>
<keyword evidence="1" id="KW-0489">Methyltransferase</keyword>
<name>A0A158J590_9BURK</name>
<dbReference type="RefSeq" id="WP_087631700.1">
    <property type="nucleotide sequence ID" value="NZ_FCNZ02000014.1"/>
</dbReference>
<protein>
    <recommendedName>
        <fullName evidence="5">SAM-dependent methyltransferase</fullName>
    </recommendedName>
</protein>
<evidence type="ECO:0000256" key="2">
    <source>
        <dbReference type="ARBA" id="ARBA00022679"/>
    </source>
</evidence>
<dbReference type="SUPFAM" id="SSF53335">
    <property type="entry name" value="S-adenosyl-L-methionine-dependent methyltransferases"/>
    <property type="match status" value="1"/>
</dbReference>
<dbReference type="GO" id="GO:0035243">
    <property type="term" value="F:protein-arginine omega-N symmetric methyltransferase activity"/>
    <property type="evidence" value="ECO:0007669"/>
    <property type="project" value="TreeGrafter"/>
</dbReference>
<dbReference type="STRING" id="326475.AWB66_03784"/>
<evidence type="ECO:0000313" key="4">
    <source>
        <dbReference type="Proteomes" id="UP000054717"/>
    </source>
</evidence>
<dbReference type="GO" id="GO:0032259">
    <property type="term" value="P:methylation"/>
    <property type="evidence" value="ECO:0007669"/>
    <property type="project" value="UniProtKB-KW"/>
</dbReference>
<accession>A0A158J590</accession>
<dbReference type="Gene3D" id="3.40.50.12710">
    <property type="match status" value="1"/>
</dbReference>
<keyword evidence="2" id="KW-0808">Transferase</keyword>
<gene>
    <name evidence="3" type="ORF">AWB66_03784</name>
</gene>